<dbReference type="InterPro" id="IPR013877">
    <property type="entry name" value="YAP-bd/ALF4/Glomulin"/>
</dbReference>
<comment type="caution">
    <text evidence="1">The sequence shown here is derived from an EMBL/GenBank/DDBJ whole genome shotgun (WGS) entry which is preliminary data.</text>
</comment>
<protein>
    <recommendedName>
        <fullName evidence="3">Aberrant root formation protein 4</fullName>
    </recommendedName>
</protein>
<dbReference type="InParanoid" id="A0A7J7DPX7"/>
<keyword evidence="2" id="KW-1185">Reference proteome</keyword>
<dbReference type="InterPro" id="IPR019516">
    <property type="entry name" value="Glomulin/ALF4"/>
</dbReference>
<sequence length="613" mass="67955">MLTESADLRESSSAQSLKIRLQETLTLCSKSTQGDDSGQTDNVVSELVYFLDSVSDAALSDPENDDAKKNAYEVLREIYKYLSSASLDQEVIDVLSFKLPKAVSMFAGVSDSCLVTSESIIDWFIEMCNPRDMLPVLCEALSTSSGTDTASHHIAPLLSGLSKVFLSIKRCHFEQVKEAVPVILDVLKAVCSESDDGPTQFMDLFDRTIKIAGSIHAVCVKLECNVNGKLRALLGLYVLYIMAIVSVSWTDKVSSCLPLVSQLSHFLPYCSLSYLGLITGSDVDQITSIIVGDDDDDVYLNFLSYVKLGSCVSVIWGFNADEVAWAANENLSAVKDELRSNRINRWQAVGMLKHIFSSINLPWDLKKHTFDFLLCIMDGNTSHKCSGEHQDNSIYMPTLFAALQAITLAIIYTPETVLRKNAYEAFKKVLADIPTTMRFDILQALITNCDSSSMIAVLIDLVRDEMCLESLQRKSVGQSEDLHPEDQARENTVFWTASVLELVELILKPPKGAPPSLPEFGDAVLSALNLYRFTLLAEASDKTNYTGVMSKNSLQKAYNEWLLPLRTLVIGVMAENNNDYGQFATDIVCALNPVELVLYRCIELVEEKLRHPT</sequence>
<dbReference type="AlphaFoldDB" id="A0A7J7DPX7"/>
<dbReference type="PANTHER" id="PTHR15430:SF1">
    <property type="entry name" value="GLOMULIN"/>
    <property type="match status" value="1"/>
</dbReference>
<evidence type="ECO:0008006" key="3">
    <source>
        <dbReference type="Google" id="ProtNLM"/>
    </source>
</evidence>
<dbReference type="GO" id="GO:0055105">
    <property type="term" value="F:ubiquitin-protein transferase inhibitor activity"/>
    <property type="evidence" value="ECO:0007669"/>
    <property type="project" value="TreeGrafter"/>
</dbReference>
<accession>A0A7J7DPX7</accession>
<dbReference type="Pfam" id="PF08568">
    <property type="entry name" value="Kinetochor_Ybp2"/>
    <property type="match status" value="2"/>
</dbReference>
<dbReference type="GO" id="GO:0005737">
    <property type="term" value="C:cytoplasm"/>
    <property type="evidence" value="ECO:0007669"/>
    <property type="project" value="TreeGrafter"/>
</dbReference>
<dbReference type="OrthoDB" id="619536at2759"/>
<dbReference type="FunCoup" id="A0A7J7DPX7">
    <property type="interactions" value="2431"/>
</dbReference>
<dbReference type="EMBL" id="JAAARO010000004">
    <property type="protein sequence ID" value="KAF5748146.1"/>
    <property type="molecule type" value="Genomic_DNA"/>
</dbReference>
<dbReference type="PANTHER" id="PTHR15430">
    <property type="entry name" value="GLOMULIN"/>
    <property type="match status" value="1"/>
</dbReference>
<name>A0A7J7DPX7_TRIWF</name>
<proteinExistence type="predicted"/>
<evidence type="ECO:0000313" key="2">
    <source>
        <dbReference type="Proteomes" id="UP000593562"/>
    </source>
</evidence>
<organism evidence="1 2">
    <name type="scientific">Tripterygium wilfordii</name>
    <name type="common">Thunder God vine</name>
    <dbReference type="NCBI Taxonomy" id="458696"/>
    <lineage>
        <taxon>Eukaryota</taxon>
        <taxon>Viridiplantae</taxon>
        <taxon>Streptophyta</taxon>
        <taxon>Embryophyta</taxon>
        <taxon>Tracheophyta</taxon>
        <taxon>Spermatophyta</taxon>
        <taxon>Magnoliopsida</taxon>
        <taxon>eudicotyledons</taxon>
        <taxon>Gunneridae</taxon>
        <taxon>Pentapetalae</taxon>
        <taxon>rosids</taxon>
        <taxon>fabids</taxon>
        <taxon>Celastrales</taxon>
        <taxon>Celastraceae</taxon>
        <taxon>Tripterygium</taxon>
    </lineage>
</organism>
<reference evidence="1 2" key="1">
    <citation type="journal article" date="2020" name="Nat. Commun.">
        <title>Genome of Tripterygium wilfordii and identification of cytochrome P450 involved in triptolide biosynthesis.</title>
        <authorList>
            <person name="Tu L."/>
            <person name="Su P."/>
            <person name="Zhang Z."/>
            <person name="Gao L."/>
            <person name="Wang J."/>
            <person name="Hu T."/>
            <person name="Zhou J."/>
            <person name="Zhang Y."/>
            <person name="Zhao Y."/>
            <person name="Liu Y."/>
            <person name="Song Y."/>
            <person name="Tong Y."/>
            <person name="Lu Y."/>
            <person name="Yang J."/>
            <person name="Xu C."/>
            <person name="Jia M."/>
            <person name="Peters R.J."/>
            <person name="Huang L."/>
            <person name="Gao W."/>
        </authorList>
    </citation>
    <scope>NUCLEOTIDE SEQUENCE [LARGE SCALE GENOMIC DNA]</scope>
    <source>
        <strain evidence="2">cv. XIE 37</strain>
        <tissue evidence="1">Leaf</tissue>
    </source>
</reference>
<gene>
    <name evidence="1" type="ORF">HS088_TW04G00096</name>
</gene>
<evidence type="ECO:0000313" key="1">
    <source>
        <dbReference type="EMBL" id="KAF5748146.1"/>
    </source>
</evidence>
<dbReference type="Proteomes" id="UP000593562">
    <property type="component" value="Unassembled WGS sequence"/>
</dbReference>